<evidence type="ECO:0000313" key="8">
    <source>
        <dbReference type="EMBL" id="MFD2588434.1"/>
    </source>
</evidence>
<evidence type="ECO:0000259" key="7">
    <source>
        <dbReference type="PROSITE" id="PS51900"/>
    </source>
</evidence>
<keyword evidence="2" id="KW-0229">DNA integration</keyword>
<keyword evidence="9" id="KW-1185">Reference proteome</keyword>
<dbReference type="Gene3D" id="1.10.150.130">
    <property type="match status" value="1"/>
</dbReference>
<dbReference type="Pfam" id="PF13102">
    <property type="entry name" value="Phage_int_SAM_5"/>
    <property type="match status" value="1"/>
</dbReference>
<keyword evidence="3 5" id="KW-0238">DNA-binding</keyword>
<dbReference type="InterPro" id="IPR044068">
    <property type="entry name" value="CB"/>
</dbReference>
<keyword evidence="4" id="KW-0233">DNA recombination</keyword>
<reference evidence="9" key="1">
    <citation type="journal article" date="2019" name="Int. J. Syst. Evol. Microbiol.">
        <title>The Global Catalogue of Microorganisms (GCM) 10K type strain sequencing project: providing services to taxonomists for standard genome sequencing and annotation.</title>
        <authorList>
            <consortium name="The Broad Institute Genomics Platform"/>
            <consortium name="The Broad Institute Genome Sequencing Center for Infectious Disease"/>
            <person name="Wu L."/>
            <person name="Ma J."/>
        </authorList>
    </citation>
    <scope>NUCLEOTIDE SEQUENCE [LARGE SCALE GENOMIC DNA]</scope>
    <source>
        <strain evidence="9">KCTC 52368</strain>
    </source>
</reference>
<comment type="similarity">
    <text evidence="1">Belongs to the 'phage' integrase family.</text>
</comment>
<dbReference type="CDD" id="cd01185">
    <property type="entry name" value="INTN1_C_like"/>
    <property type="match status" value="1"/>
</dbReference>
<evidence type="ECO:0000313" key="9">
    <source>
        <dbReference type="Proteomes" id="UP001597526"/>
    </source>
</evidence>
<dbReference type="InterPro" id="IPR025269">
    <property type="entry name" value="SAM-like_dom"/>
</dbReference>
<dbReference type="Gene3D" id="1.10.443.10">
    <property type="entry name" value="Intergrase catalytic core"/>
    <property type="match status" value="1"/>
</dbReference>
<dbReference type="InterPro" id="IPR050090">
    <property type="entry name" value="Tyrosine_recombinase_XerCD"/>
</dbReference>
<dbReference type="Pfam" id="PF00589">
    <property type="entry name" value="Phage_integrase"/>
    <property type="match status" value="1"/>
</dbReference>
<proteinExistence type="inferred from homology"/>
<evidence type="ECO:0000256" key="4">
    <source>
        <dbReference type="ARBA" id="ARBA00023172"/>
    </source>
</evidence>
<protein>
    <submittedName>
        <fullName evidence="8">Tyrosine-type recombinase/integrase</fullName>
    </submittedName>
</protein>
<dbReference type="RefSeq" id="WP_377767964.1">
    <property type="nucleotide sequence ID" value="NZ_JBHULB010000079.1"/>
</dbReference>
<evidence type="ECO:0000256" key="3">
    <source>
        <dbReference type="ARBA" id="ARBA00023125"/>
    </source>
</evidence>
<dbReference type="InterPro" id="IPR013762">
    <property type="entry name" value="Integrase-like_cat_sf"/>
</dbReference>
<dbReference type="EMBL" id="JBHULB010000079">
    <property type="protein sequence ID" value="MFD2588434.1"/>
    <property type="molecule type" value="Genomic_DNA"/>
</dbReference>
<name>A0ABW5MZU8_9FLAO</name>
<evidence type="ECO:0000256" key="1">
    <source>
        <dbReference type="ARBA" id="ARBA00008857"/>
    </source>
</evidence>
<comment type="caution">
    <text evidence="8">The sequence shown here is derived from an EMBL/GenBank/DDBJ whole genome shotgun (WGS) entry which is preliminary data.</text>
</comment>
<dbReference type="InterPro" id="IPR002104">
    <property type="entry name" value="Integrase_catalytic"/>
</dbReference>
<evidence type="ECO:0000259" key="6">
    <source>
        <dbReference type="PROSITE" id="PS51898"/>
    </source>
</evidence>
<evidence type="ECO:0000256" key="2">
    <source>
        <dbReference type="ARBA" id="ARBA00022908"/>
    </source>
</evidence>
<dbReference type="InterPro" id="IPR011010">
    <property type="entry name" value="DNA_brk_join_enz"/>
</dbReference>
<feature type="domain" description="Core-binding (CB)" evidence="7">
    <location>
        <begin position="114"/>
        <end position="206"/>
    </location>
</feature>
<dbReference type="SUPFAM" id="SSF56349">
    <property type="entry name" value="DNA breaking-rejoining enzymes"/>
    <property type="match status" value="1"/>
</dbReference>
<organism evidence="8 9">
    <name type="scientific">Croceitalea marina</name>
    <dbReference type="NCBI Taxonomy" id="1775166"/>
    <lineage>
        <taxon>Bacteria</taxon>
        <taxon>Pseudomonadati</taxon>
        <taxon>Bacteroidota</taxon>
        <taxon>Flavobacteriia</taxon>
        <taxon>Flavobacteriales</taxon>
        <taxon>Flavobacteriaceae</taxon>
        <taxon>Croceitalea</taxon>
    </lineage>
</organism>
<dbReference type="PANTHER" id="PTHR30349:SF64">
    <property type="entry name" value="PROPHAGE INTEGRASE INTD-RELATED"/>
    <property type="match status" value="1"/>
</dbReference>
<dbReference type="PROSITE" id="PS51900">
    <property type="entry name" value="CB"/>
    <property type="match status" value="1"/>
</dbReference>
<evidence type="ECO:0000256" key="5">
    <source>
        <dbReference type="PROSITE-ProRule" id="PRU01248"/>
    </source>
</evidence>
<dbReference type="PROSITE" id="PS51898">
    <property type="entry name" value="TYR_RECOMBINASE"/>
    <property type="match status" value="1"/>
</dbReference>
<dbReference type="Proteomes" id="UP001597526">
    <property type="component" value="Unassembled WGS sequence"/>
</dbReference>
<sequence length="421" mass="49063">MATISYKLRPGSNKAAPIYLIFSYGRKKELRYSTGWKVKNPQNWDSRKQRLKVVVSEPLASKINQALQKLEIHFENKYNELIASRIEINNQVLRNELDLYLKKKKQKITLTSYKTLLECYEWYYEYYSVNPLPTTKRPLAIGTVKSYRTSFSVIKQFNDTVYAVNYDRINLNFYTDFIDFLNERGFSRNYIANHIKMLKTIMNYAWEKKFHNSLDFKSKSFAKINEEIDSIYLNEEELERIQNIKLEGRLDNVRDLFIIGANTGLRVSDFNRLTANNIKNGDGFKYLEIKSKKTGKLVAIPLKKVVLQILKKRKGQLPYSMPEQNINNLLKDIGNLAGIVEPISIKKTKGGELVSITKPKNQMITTHTARRSFCTNAYLAGMATFDIMAISGHKTEKSFYKYIKVSNLERLRKIAKHPFFN</sequence>
<feature type="domain" description="Tyr recombinase" evidence="6">
    <location>
        <begin position="228"/>
        <end position="416"/>
    </location>
</feature>
<dbReference type="PANTHER" id="PTHR30349">
    <property type="entry name" value="PHAGE INTEGRASE-RELATED"/>
    <property type="match status" value="1"/>
</dbReference>
<gene>
    <name evidence="8" type="ORF">ACFSQJ_15970</name>
</gene>
<accession>A0ABW5MZU8</accession>
<dbReference type="InterPro" id="IPR010998">
    <property type="entry name" value="Integrase_recombinase_N"/>
</dbReference>